<dbReference type="EMBL" id="OX597817">
    <property type="protein sequence ID" value="CAI9721244.1"/>
    <property type="molecule type" value="Genomic_DNA"/>
</dbReference>
<dbReference type="SUPFAM" id="SSF57667">
    <property type="entry name" value="beta-beta-alpha zinc fingers"/>
    <property type="match status" value="1"/>
</dbReference>
<accession>A0AA36AT69</accession>
<dbReference type="InterPro" id="IPR036236">
    <property type="entry name" value="Znf_C2H2_sf"/>
</dbReference>
<reference evidence="1" key="1">
    <citation type="submission" date="2023-08" db="EMBL/GenBank/DDBJ databases">
        <authorList>
            <person name="Alioto T."/>
            <person name="Alioto T."/>
            <person name="Gomez Garrido J."/>
        </authorList>
    </citation>
    <scope>NUCLEOTIDE SEQUENCE</scope>
</reference>
<sequence>MINYPLKPVTLLSIHTKEIPCHCDICGKSFCGKVTLQSIYTREKTYHCDTCDKSFSEICSFVKINIFIQERYHTTMISMCKSLTDDLYGKSFSQKYQLHMYLFS</sequence>
<keyword evidence="2" id="KW-1185">Reference proteome</keyword>
<dbReference type="AlphaFoldDB" id="A0AA36AT69"/>
<gene>
    <name evidence="1" type="ORF">OCTVUL_1B031014</name>
</gene>
<evidence type="ECO:0000313" key="2">
    <source>
        <dbReference type="Proteomes" id="UP001162480"/>
    </source>
</evidence>
<dbReference type="Gene3D" id="3.30.160.60">
    <property type="entry name" value="Classic Zinc Finger"/>
    <property type="match status" value="1"/>
</dbReference>
<proteinExistence type="predicted"/>
<name>A0AA36AT69_OCTVU</name>
<evidence type="ECO:0000313" key="1">
    <source>
        <dbReference type="EMBL" id="CAI9721244.1"/>
    </source>
</evidence>
<dbReference type="Proteomes" id="UP001162480">
    <property type="component" value="Chromosome 4"/>
</dbReference>
<organism evidence="1 2">
    <name type="scientific">Octopus vulgaris</name>
    <name type="common">Common octopus</name>
    <dbReference type="NCBI Taxonomy" id="6645"/>
    <lineage>
        <taxon>Eukaryota</taxon>
        <taxon>Metazoa</taxon>
        <taxon>Spiralia</taxon>
        <taxon>Lophotrochozoa</taxon>
        <taxon>Mollusca</taxon>
        <taxon>Cephalopoda</taxon>
        <taxon>Coleoidea</taxon>
        <taxon>Octopodiformes</taxon>
        <taxon>Octopoda</taxon>
        <taxon>Incirrata</taxon>
        <taxon>Octopodidae</taxon>
        <taxon>Octopus</taxon>
    </lineage>
</organism>
<protein>
    <submittedName>
        <fullName evidence="1">---NA</fullName>
    </submittedName>
</protein>